<dbReference type="GO" id="GO:0030170">
    <property type="term" value="F:pyridoxal phosphate binding"/>
    <property type="evidence" value="ECO:0007669"/>
    <property type="project" value="InterPro"/>
</dbReference>
<dbReference type="SUPFAM" id="SSF53383">
    <property type="entry name" value="PLP-dependent transferases"/>
    <property type="match status" value="1"/>
</dbReference>
<dbReference type="RefSeq" id="XP_067487670.1">
    <property type="nucleotide sequence ID" value="XM_067636010.1"/>
</dbReference>
<comment type="cofactor">
    <cofactor evidence="1">
        <name>pyridoxal 5'-phosphate</name>
        <dbReference type="ChEBI" id="CHEBI:597326"/>
    </cofactor>
</comment>
<dbReference type="PANTHER" id="PTHR43713:SF3">
    <property type="entry name" value="GLUTAMATE-1-SEMIALDEHYDE 2,1-AMINOMUTASE 1, CHLOROPLASTIC-RELATED"/>
    <property type="match status" value="1"/>
</dbReference>
<organism evidence="2 3">
    <name type="scientific">Arthrobotrys flagrans</name>
    <name type="common">Nematode-trapping fungus</name>
    <name type="synonym">Trichothecium flagrans</name>
    <dbReference type="NCBI Taxonomy" id="97331"/>
    <lineage>
        <taxon>Eukaryota</taxon>
        <taxon>Fungi</taxon>
        <taxon>Dikarya</taxon>
        <taxon>Ascomycota</taxon>
        <taxon>Pezizomycotina</taxon>
        <taxon>Orbiliomycetes</taxon>
        <taxon>Orbiliales</taxon>
        <taxon>Orbiliaceae</taxon>
        <taxon>Arthrobotrys</taxon>
    </lineage>
</organism>
<dbReference type="GeneID" id="93588871"/>
<dbReference type="Proteomes" id="UP000283090">
    <property type="component" value="Unassembled WGS sequence"/>
</dbReference>
<dbReference type="GO" id="GO:0008483">
    <property type="term" value="F:transaminase activity"/>
    <property type="evidence" value="ECO:0007669"/>
    <property type="project" value="InterPro"/>
</dbReference>
<dbReference type="AlphaFoldDB" id="A0A436ZTP5"/>
<accession>A0A436ZTP5</accession>
<protein>
    <submittedName>
        <fullName evidence="2">Uncharacterized protein</fullName>
    </submittedName>
</protein>
<dbReference type="EMBL" id="SAEB01000009">
    <property type="protein sequence ID" value="RVD82126.1"/>
    <property type="molecule type" value="Genomic_DNA"/>
</dbReference>
<dbReference type="OrthoDB" id="425114at2759"/>
<evidence type="ECO:0000313" key="2">
    <source>
        <dbReference type="EMBL" id="RVD82126.1"/>
    </source>
</evidence>
<dbReference type="Gene3D" id="3.40.640.10">
    <property type="entry name" value="Type I PLP-dependent aspartate aminotransferase-like (Major domain)"/>
    <property type="match status" value="1"/>
</dbReference>
<gene>
    <name evidence="2" type="ORF">DFL_006560</name>
</gene>
<evidence type="ECO:0000313" key="3">
    <source>
        <dbReference type="Proteomes" id="UP000283090"/>
    </source>
</evidence>
<dbReference type="InterPro" id="IPR015424">
    <property type="entry name" value="PyrdxlP-dep_Trfase"/>
</dbReference>
<evidence type="ECO:0000256" key="1">
    <source>
        <dbReference type="ARBA" id="ARBA00001933"/>
    </source>
</evidence>
<sequence length="152" mass="16799">MTLTIPVSLTTFRAIANLIAIAVAKAVTQRQKILVFGGAYHSSVLAFPTTESQSPLNVPHEFIIGPYNDIQYVQSLQQDPMITSDLAAVLVEQMQGAGGCHAASPEFLQALRKLTNSSKAILTSRLHPRRLSTISRYKPGYDDFRKVLSWWV</sequence>
<name>A0A436ZTP5_ARTFL</name>
<proteinExistence type="predicted"/>
<dbReference type="VEuPathDB" id="FungiDB:DFL_006560"/>
<dbReference type="InterPro" id="IPR005814">
    <property type="entry name" value="Aminotrans_3"/>
</dbReference>
<dbReference type="STRING" id="97331.A0A436ZTP5"/>
<keyword evidence="3" id="KW-1185">Reference proteome</keyword>
<dbReference type="PANTHER" id="PTHR43713">
    <property type="entry name" value="GLUTAMATE-1-SEMIALDEHYDE 2,1-AMINOMUTASE"/>
    <property type="match status" value="1"/>
</dbReference>
<comment type="caution">
    <text evidence="2">The sequence shown here is derived from an EMBL/GenBank/DDBJ whole genome shotgun (WGS) entry which is preliminary data.</text>
</comment>
<reference evidence="2 3" key="1">
    <citation type="submission" date="2019-01" db="EMBL/GenBank/DDBJ databases">
        <title>Intercellular communication is required for trap formation in the nematode-trapping fungus Duddingtonia flagrans.</title>
        <authorList>
            <person name="Youssar L."/>
            <person name="Wernet V."/>
            <person name="Hensel N."/>
            <person name="Hildebrandt H.-G."/>
            <person name="Fischer R."/>
        </authorList>
    </citation>
    <scope>NUCLEOTIDE SEQUENCE [LARGE SCALE GENOMIC DNA]</scope>
    <source>
        <strain evidence="2 3">CBS H-5679</strain>
    </source>
</reference>
<dbReference type="Pfam" id="PF00202">
    <property type="entry name" value="Aminotran_3"/>
    <property type="match status" value="1"/>
</dbReference>
<dbReference type="InterPro" id="IPR015421">
    <property type="entry name" value="PyrdxlP-dep_Trfase_major"/>
</dbReference>